<accession>A0ABU0DTQ7</accession>
<organism evidence="1 2">
    <name type="scientific">Alkalibacillus filiformis</name>
    <dbReference type="NCBI Taxonomy" id="200990"/>
    <lineage>
        <taxon>Bacteria</taxon>
        <taxon>Bacillati</taxon>
        <taxon>Bacillota</taxon>
        <taxon>Bacilli</taxon>
        <taxon>Bacillales</taxon>
        <taxon>Bacillaceae</taxon>
        <taxon>Alkalibacillus</taxon>
    </lineage>
</organism>
<dbReference type="InterPro" id="IPR025930">
    <property type="entry name" value="NETI"/>
</dbReference>
<gene>
    <name evidence="1" type="ORF">J2R98_001679</name>
</gene>
<proteinExistence type="predicted"/>
<evidence type="ECO:0000313" key="1">
    <source>
        <dbReference type="EMBL" id="MDQ0351847.1"/>
    </source>
</evidence>
<dbReference type="RefSeq" id="WP_307067909.1">
    <property type="nucleotide sequence ID" value="NZ_JAUSUP010000004.1"/>
</dbReference>
<dbReference type="EMBL" id="JAUSUP010000004">
    <property type="protein sequence ID" value="MDQ0351847.1"/>
    <property type="molecule type" value="Genomic_DNA"/>
</dbReference>
<evidence type="ECO:0000313" key="2">
    <source>
        <dbReference type="Proteomes" id="UP001236723"/>
    </source>
</evidence>
<protein>
    <recommendedName>
        <fullName evidence="3">NETI motif-containing protein</fullName>
    </recommendedName>
</protein>
<name>A0ABU0DTQ7_9BACI</name>
<reference evidence="1 2" key="1">
    <citation type="submission" date="2023-07" db="EMBL/GenBank/DDBJ databases">
        <title>Genomic Encyclopedia of Type Strains, Phase IV (KMG-IV): sequencing the most valuable type-strain genomes for metagenomic binning, comparative biology and taxonomic classification.</title>
        <authorList>
            <person name="Goeker M."/>
        </authorList>
    </citation>
    <scope>NUCLEOTIDE SEQUENCE [LARGE SCALE GENOMIC DNA]</scope>
    <source>
        <strain evidence="1 2">DSM 15448</strain>
    </source>
</reference>
<keyword evidence="2" id="KW-1185">Reference proteome</keyword>
<dbReference type="Pfam" id="PF14044">
    <property type="entry name" value="NETI"/>
    <property type="match status" value="1"/>
</dbReference>
<evidence type="ECO:0008006" key="3">
    <source>
        <dbReference type="Google" id="ProtNLM"/>
    </source>
</evidence>
<comment type="caution">
    <text evidence="1">The sequence shown here is derived from an EMBL/GenBank/DDBJ whole genome shotgun (WGS) entry which is preliminary data.</text>
</comment>
<sequence>MKKKKYRVSDFKSIDACLDQMKEDGFTPIKRIEKPVFQEQGENEDPEPIQQDIVFEAVKMTS</sequence>
<dbReference type="Proteomes" id="UP001236723">
    <property type="component" value="Unassembled WGS sequence"/>
</dbReference>